<feature type="repeat" description="ANK" evidence="2">
    <location>
        <begin position="83"/>
        <end position="104"/>
    </location>
</feature>
<dbReference type="Gene3D" id="1.25.40.20">
    <property type="entry name" value="Ankyrin repeat-containing domain"/>
    <property type="match status" value="2"/>
</dbReference>
<dbReference type="InterPro" id="IPR036770">
    <property type="entry name" value="Ankyrin_rpt-contain_sf"/>
</dbReference>
<name>A0AAV0ZJM7_VICFA</name>
<gene>
    <name evidence="5" type="ORF">VFH_II040960</name>
</gene>
<evidence type="ECO:0000256" key="2">
    <source>
        <dbReference type="PROSITE-ProRule" id="PRU00023"/>
    </source>
</evidence>
<dbReference type="PANTHER" id="PTHR24177:SF187">
    <property type="entry name" value="ANKYRIN REPEAT PROTEIN"/>
    <property type="match status" value="1"/>
</dbReference>
<dbReference type="GO" id="GO:0005886">
    <property type="term" value="C:plasma membrane"/>
    <property type="evidence" value="ECO:0007669"/>
    <property type="project" value="UniProtKB-SubCell"/>
</dbReference>
<dbReference type="InterPro" id="IPR026961">
    <property type="entry name" value="PGG_dom"/>
</dbReference>
<keyword evidence="2" id="KW-0040">ANK repeat</keyword>
<dbReference type="Pfam" id="PF12796">
    <property type="entry name" value="Ank_2"/>
    <property type="match status" value="1"/>
</dbReference>
<accession>A0AAV0ZJM7</accession>
<dbReference type="InterPro" id="IPR002110">
    <property type="entry name" value="Ankyrin_rpt"/>
</dbReference>
<keyword evidence="3" id="KW-0812">Transmembrane</keyword>
<dbReference type="SUPFAM" id="SSF48403">
    <property type="entry name" value="Ankyrin repeat"/>
    <property type="match status" value="2"/>
</dbReference>
<dbReference type="SMART" id="SM00248">
    <property type="entry name" value="ANK"/>
    <property type="match status" value="4"/>
</dbReference>
<feature type="domain" description="PGG" evidence="4">
    <location>
        <begin position="577"/>
        <end position="688"/>
    </location>
</feature>
<dbReference type="Proteomes" id="UP001157006">
    <property type="component" value="Chromosome 2"/>
</dbReference>
<dbReference type="PROSITE" id="PS50088">
    <property type="entry name" value="ANK_REPEAT"/>
    <property type="match status" value="1"/>
</dbReference>
<organism evidence="5 6">
    <name type="scientific">Vicia faba</name>
    <name type="common">Broad bean</name>
    <name type="synonym">Faba vulgaris</name>
    <dbReference type="NCBI Taxonomy" id="3906"/>
    <lineage>
        <taxon>Eukaryota</taxon>
        <taxon>Viridiplantae</taxon>
        <taxon>Streptophyta</taxon>
        <taxon>Embryophyta</taxon>
        <taxon>Tracheophyta</taxon>
        <taxon>Spermatophyta</taxon>
        <taxon>Magnoliopsida</taxon>
        <taxon>eudicotyledons</taxon>
        <taxon>Gunneridae</taxon>
        <taxon>Pentapetalae</taxon>
        <taxon>rosids</taxon>
        <taxon>fabids</taxon>
        <taxon>Fabales</taxon>
        <taxon>Fabaceae</taxon>
        <taxon>Papilionoideae</taxon>
        <taxon>50 kb inversion clade</taxon>
        <taxon>NPAAA clade</taxon>
        <taxon>Hologalegina</taxon>
        <taxon>IRL clade</taxon>
        <taxon>Fabeae</taxon>
        <taxon>Vicia</taxon>
    </lineage>
</organism>
<feature type="transmembrane region" description="Helical" evidence="3">
    <location>
        <begin position="701"/>
        <end position="723"/>
    </location>
</feature>
<dbReference type="PANTHER" id="PTHR24177">
    <property type="entry name" value="CASKIN"/>
    <property type="match status" value="1"/>
</dbReference>
<evidence type="ECO:0000256" key="1">
    <source>
        <dbReference type="ARBA" id="ARBA00004413"/>
    </source>
</evidence>
<sequence length="743" mass="85350">MDDYAKMDDYAIAAFQDLVMEEKWEQVIEKYNQDSNYHNIIIKRRGTALHAAISSAHKCVVNSLVDAIINLYNVRSLRIMNERGATPLHIAASIGFTDVCELIIGKEGERKYLIQEKNANGETPLFWAVLARQILVFDYLQQFYPLDLNIAIDKNNTSILHLALRKEMFDWAIIIMYCYRGLISMKDKDGNIPLEILATKTSAFKSECRLSWWKEILYYCVPISFYNGKDEVELHLKNVILKEKAKNEKDEYSEVAIHLHHNEGFENTDRIRLSITQLILHILKLVFIWPIMSLFDLHAIKNIKKKHIYGGWILNEFMKKPMESYMDGGDDPTGDIEYDRQMKDDFREFINRAREGGNSSMQETKEYKEMEDLENIDVKDKTFFAAKKISREEIMEELNSKVPITFDKKGLILVAMKNNKTESSEEESPAKHTAYLIAVSFGILEMMSILTSKIRSVIHDTNTKNENAMLLAVKNRKPHVIRWLMKRLTKEDIDILCLQVNNNGDTMLHLAAYTSVETKSTWKISGAVMQMTWEIKWYEYIKNLVPEHFNILGNKKGKIPSEIFEEQHTEFLKENVEWLKNTTESYSVVAALIAGVAFATSGSVPGGNQPTGEPALKGQQGFEVFAITSLIGLYFSVTALIMFLSILTSRKEVQQFRLNLPMKLLFGLSSLFVSIVAMFVSFCAGHFFVLTDKYTKGGVLFYLYIFICLPVIFFAAVQFHLIVDLFKIILIKSPPDTVKGFLH</sequence>
<proteinExistence type="predicted"/>
<evidence type="ECO:0000313" key="6">
    <source>
        <dbReference type="Proteomes" id="UP001157006"/>
    </source>
</evidence>
<reference evidence="5 6" key="1">
    <citation type="submission" date="2023-01" db="EMBL/GenBank/DDBJ databases">
        <authorList>
            <person name="Kreplak J."/>
        </authorList>
    </citation>
    <scope>NUCLEOTIDE SEQUENCE [LARGE SCALE GENOMIC DNA]</scope>
</reference>
<protein>
    <recommendedName>
        <fullName evidence="4">PGG domain-containing protein</fullName>
    </recommendedName>
</protein>
<feature type="transmembrane region" description="Helical" evidence="3">
    <location>
        <begin position="664"/>
        <end position="689"/>
    </location>
</feature>
<comment type="subcellular location">
    <subcellularLocation>
        <location evidence="1">Cell membrane</location>
        <topology evidence="1">Peripheral membrane protein</topology>
        <orientation evidence="1">Cytoplasmic side</orientation>
    </subcellularLocation>
</comment>
<dbReference type="PROSITE" id="PS50297">
    <property type="entry name" value="ANK_REP_REGION"/>
    <property type="match status" value="1"/>
</dbReference>
<keyword evidence="3" id="KW-0472">Membrane</keyword>
<keyword evidence="3" id="KW-1133">Transmembrane helix</keyword>
<keyword evidence="6" id="KW-1185">Reference proteome</keyword>
<evidence type="ECO:0000259" key="4">
    <source>
        <dbReference type="Pfam" id="PF13962"/>
    </source>
</evidence>
<dbReference type="Pfam" id="PF13962">
    <property type="entry name" value="PGG"/>
    <property type="match status" value="1"/>
</dbReference>
<evidence type="ECO:0000256" key="3">
    <source>
        <dbReference type="SAM" id="Phobius"/>
    </source>
</evidence>
<dbReference type="AlphaFoldDB" id="A0AAV0ZJM7"/>
<feature type="transmembrane region" description="Helical" evidence="3">
    <location>
        <begin position="624"/>
        <end position="644"/>
    </location>
</feature>
<evidence type="ECO:0000313" key="5">
    <source>
        <dbReference type="EMBL" id="CAI8596565.1"/>
    </source>
</evidence>
<dbReference type="EMBL" id="OX451737">
    <property type="protein sequence ID" value="CAI8596565.1"/>
    <property type="molecule type" value="Genomic_DNA"/>
</dbReference>